<dbReference type="SUPFAM" id="SSF53335">
    <property type="entry name" value="S-adenosyl-L-methionine-dependent methyltransferases"/>
    <property type="match status" value="1"/>
</dbReference>
<proteinExistence type="predicted"/>
<evidence type="ECO:0000259" key="1">
    <source>
        <dbReference type="Pfam" id="PF08241"/>
    </source>
</evidence>
<keyword evidence="3" id="KW-1185">Reference proteome</keyword>
<dbReference type="AlphaFoldDB" id="A0A0U3CVL8"/>
<name>A0A0U3CVL8_9EURY</name>
<dbReference type="KEGG" id="mmil:sm9_1980"/>
<keyword evidence="2" id="KW-0808">Transferase</keyword>
<evidence type="ECO:0000313" key="2">
    <source>
        <dbReference type="EMBL" id="ALT69743.1"/>
    </source>
</evidence>
<feature type="domain" description="Methyltransferase type 11" evidence="1">
    <location>
        <begin position="60"/>
        <end position="114"/>
    </location>
</feature>
<evidence type="ECO:0000313" key="3">
    <source>
        <dbReference type="Proteomes" id="UP000067738"/>
    </source>
</evidence>
<dbReference type="CDD" id="cd02440">
    <property type="entry name" value="AdoMet_MTases"/>
    <property type="match status" value="1"/>
</dbReference>
<dbReference type="PATRIC" id="fig|230361.4.peg.2046"/>
<dbReference type="Pfam" id="PF08241">
    <property type="entry name" value="Methyltransf_11"/>
    <property type="match status" value="1"/>
</dbReference>
<sequence>MHKSSHDKMNWFKNNFLDKRNYLNILDIGSLDTSGNNYNYKSIFNEPNWSYDGLDFRKGKNVDIITADIYNIQEIADESYDVVICGQLFEHLGFFWLTMGEISRILKPGGFCCIIAPSGGPKHGIEDVDCYRFYEDGMRGLANYVNFDILHVSINNENYSKPWCDACLVAKKQGTLDVKMDKSKIIENNVNSLLEKIKNIVK</sequence>
<organism evidence="2 3">
    <name type="scientific">Methanobrevibacter millerae</name>
    <dbReference type="NCBI Taxonomy" id="230361"/>
    <lineage>
        <taxon>Archaea</taxon>
        <taxon>Methanobacteriati</taxon>
        <taxon>Methanobacteriota</taxon>
        <taxon>Methanomada group</taxon>
        <taxon>Methanobacteria</taxon>
        <taxon>Methanobacteriales</taxon>
        <taxon>Methanobacteriaceae</taxon>
        <taxon>Methanobrevibacter</taxon>
    </lineage>
</organism>
<protein>
    <submittedName>
        <fullName evidence="2">SAM-dependent methyltransferase</fullName>
    </submittedName>
</protein>
<accession>A0A0U3CVL8</accession>
<gene>
    <name evidence="2" type="ORF">sm9_1980</name>
</gene>
<dbReference type="GO" id="GO:0032259">
    <property type="term" value="P:methylation"/>
    <property type="evidence" value="ECO:0007669"/>
    <property type="project" value="UniProtKB-KW"/>
</dbReference>
<dbReference type="Proteomes" id="UP000067738">
    <property type="component" value="Chromosome"/>
</dbReference>
<dbReference type="GeneID" id="26736933"/>
<dbReference type="RefSeq" id="WP_058739961.1">
    <property type="nucleotide sequence ID" value="NZ_CP011266.1"/>
</dbReference>
<dbReference type="EMBL" id="CP011266">
    <property type="protein sequence ID" value="ALT69743.1"/>
    <property type="molecule type" value="Genomic_DNA"/>
</dbReference>
<reference evidence="2 3" key="1">
    <citation type="submission" date="2015-04" db="EMBL/GenBank/DDBJ databases">
        <title>The complete genome sequence of the rumen methanogen Methanobrevibacter millerae SM9.</title>
        <authorList>
            <person name="Leahy S.C."/>
            <person name="Kelly W.J."/>
            <person name="Pacheco D.M."/>
            <person name="Li D."/>
            <person name="Altermann E."/>
            <person name="Attwood G.T."/>
        </authorList>
    </citation>
    <scope>NUCLEOTIDE SEQUENCE [LARGE SCALE GENOMIC DNA]</scope>
    <source>
        <strain evidence="2 3">SM9</strain>
    </source>
</reference>
<dbReference type="InterPro" id="IPR013216">
    <property type="entry name" value="Methyltransf_11"/>
</dbReference>
<dbReference type="InterPro" id="IPR029063">
    <property type="entry name" value="SAM-dependent_MTases_sf"/>
</dbReference>
<dbReference type="GO" id="GO:0008757">
    <property type="term" value="F:S-adenosylmethionine-dependent methyltransferase activity"/>
    <property type="evidence" value="ECO:0007669"/>
    <property type="project" value="InterPro"/>
</dbReference>
<dbReference type="Gene3D" id="3.40.50.150">
    <property type="entry name" value="Vaccinia Virus protein VP39"/>
    <property type="match status" value="1"/>
</dbReference>
<keyword evidence="2" id="KW-0489">Methyltransferase</keyword>
<dbReference type="OrthoDB" id="77093at2157"/>